<dbReference type="KEGG" id="mdu:MDUV_49520"/>
<evidence type="ECO:0000313" key="3">
    <source>
        <dbReference type="Proteomes" id="UP000467006"/>
    </source>
</evidence>
<dbReference type="Gene3D" id="3.90.25.10">
    <property type="entry name" value="UDP-galactose 4-epimerase, domain 1"/>
    <property type="match status" value="1"/>
</dbReference>
<gene>
    <name evidence="2" type="ORF">MDUV_49520</name>
</gene>
<dbReference type="InterPro" id="IPR036291">
    <property type="entry name" value="NAD(P)-bd_dom_sf"/>
</dbReference>
<proteinExistence type="inferred from homology"/>
<dbReference type="Proteomes" id="UP000467006">
    <property type="component" value="Chromosome"/>
</dbReference>
<evidence type="ECO:0000256" key="1">
    <source>
        <dbReference type="ARBA" id="ARBA00007637"/>
    </source>
</evidence>
<reference evidence="2 3" key="1">
    <citation type="journal article" date="2019" name="Emerg. Microbes Infect.">
        <title>Comprehensive subspecies identification of 175 nontuberculous mycobacteria species based on 7547 genomic profiles.</title>
        <authorList>
            <person name="Matsumoto Y."/>
            <person name="Kinjo T."/>
            <person name="Motooka D."/>
            <person name="Nabeya D."/>
            <person name="Jung N."/>
            <person name="Uechi K."/>
            <person name="Horii T."/>
            <person name="Iida T."/>
            <person name="Fujita J."/>
            <person name="Nakamura S."/>
        </authorList>
    </citation>
    <scope>NUCLEOTIDE SEQUENCE [LARGE SCALE GENOMIC DNA]</scope>
    <source>
        <strain evidence="2 3">JCM 6396</strain>
    </source>
</reference>
<dbReference type="EMBL" id="AP022563">
    <property type="protein sequence ID" value="BBX20092.1"/>
    <property type="molecule type" value="Genomic_DNA"/>
</dbReference>
<dbReference type="SUPFAM" id="SSF51735">
    <property type="entry name" value="NAD(P)-binding Rossmann-fold domains"/>
    <property type="match status" value="1"/>
</dbReference>
<dbReference type="PANTHER" id="PTHR43000">
    <property type="entry name" value="DTDP-D-GLUCOSE 4,6-DEHYDRATASE-RELATED"/>
    <property type="match status" value="1"/>
</dbReference>
<dbReference type="OrthoDB" id="9801785at2"/>
<accession>A0A7I7K9N5</accession>
<evidence type="ECO:0000313" key="2">
    <source>
        <dbReference type="EMBL" id="BBX20092.1"/>
    </source>
</evidence>
<dbReference type="RefSeq" id="WP_098003230.1">
    <property type="nucleotide sequence ID" value="NZ_AP022563.1"/>
</dbReference>
<comment type="similarity">
    <text evidence="1">Belongs to the NAD(P)-dependent epimerase/dehydratase family.</text>
</comment>
<protein>
    <submittedName>
        <fullName evidence="2">Putative UDP-glucose 4-epimerase GalE1</fullName>
    </submittedName>
</protein>
<dbReference type="Pfam" id="PF01370">
    <property type="entry name" value="Epimerase"/>
    <property type="match status" value="1"/>
</dbReference>
<keyword evidence="3" id="KW-1185">Reference proteome</keyword>
<name>A0A7I7K9N5_9MYCO</name>
<dbReference type="AlphaFoldDB" id="A0A7I7K9N5"/>
<dbReference type="InterPro" id="IPR001509">
    <property type="entry name" value="Epimerase_deHydtase"/>
</dbReference>
<dbReference type="Gene3D" id="3.40.50.720">
    <property type="entry name" value="NAD(P)-binding Rossmann-like Domain"/>
    <property type="match status" value="1"/>
</dbReference>
<sequence>MRTFVTGAAGFIGSTLVDRLLADGHQVIGLDNLSTGRAENLKQAFLQYGPDGRFTFIRADLLGPELTSIVAANRPDVVFHLAAQASLPASIADPQRDAAINVLGTISLLEACRRADVDRFIYAASGGSRYGAPQRLPVTETCPVDPLSPYAAAKVAGELYAGAYAAMYGVRPISLGLANVYGPRQHPHGEAGVIAIFCHALMNRLATTIYGDGESTRDYVFVADVADAFIRAATTDHVVAGVFNVGTGLQTTVNEVHRLIADATGNADPPRYAAARSGEVRASALDITKCRSTLDWHPTVPLAEGIERTIDWLRAESHIESPVLQAF</sequence>
<organism evidence="2 3">
    <name type="scientific">Mycolicibacterium duvalii</name>
    <dbReference type="NCBI Taxonomy" id="39688"/>
    <lineage>
        <taxon>Bacteria</taxon>
        <taxon>Bacillati</taxon>
        <taxon>Actinomycetota</taxon>
        <taxon>Actinomycetes</taxon>
        <taxon>Mycobacteriales</taxon>
        <taxon>Mycobacteriaceae</taxon>
        <taxon>Mycolicibacterium</taxon>
    </lineage>
</organism>